<dbReference type="AlphaFoldDB" id="A0A5N7MQI7"/>
<comment type="caution">
    <text evidence="1">The sequence shown here is derived from an EMBL/GenBank/DDBJ whole genome shotgun (WGS) entry which is preliminary data.</text>
</comment>
<keyword evidence="2" id="KW-1185">Reference proteome</keyword>
<evidence type="ECO:0000313" key="2">
    <source>
        <dbReference type="Proteomes" id="UP000403266"/>
    </source>
</evidence>
<evidence type="ECO:0000313" key="1">
    <source>
        <dbReference type="EMBL" id="MPR29282.1"/>
    </source>
</evidence>
<dbReference type="Proteomes" id="UP000403266">
    <property type="component" value="Unassembled WGS sequence"/>
</dbReference>
<organism evidence="1 2">
    <name type="scientific">Microvirga tunisiensis</name>
    <dbReference type="NCBI Taxonomy" id="2108360"/>
    <lineage>
        <taxon>Bacteria</taxon>
        <taxon>Pseudomonadati</taxon>
        <taxon>Pseudomonadota</taxon>
        <taxon>Alphaproteobacteria</taxon>
        <taxon>Hyphomicrobiales</taxon>
        <taxon>Methylobacteriaceae</taxon>
        <taxon>Microvirga</taxon>
    </lineage>
</organism>
<name>A0A5N7MQI7_9HYPH</name>
<dbReference type="RefSeq" id="WP_152716005.1">
    <property type="nucleotide sequence ID" value="NZ_VOSJ01000227.1"/>
</dbReference>
<sequence length="114" mass="12584">MARAPSGWHPCVTGIKDGANDNEVPIRHTNDANQELPGELIEGGHVTDENMVIVRDPISSDWLVEDYAGETVLFHMPRDCSLDEVRRAAAVYAAAFKSGFEQARFVACSTRILR</sequence>
<reference evidence="1 2" key="1">
    <citation type="journal article" date="2019" name="Syst. Appl. Microbiol.">
        <title>Microvirga tunisiensis sp. nov., a root nodule symbiotic bacterium isolated from Lupinus micranthus and L. luteus grown in Northern Tunisia.</title>
        <authorList>
            <person name="Msaddak A."/>
            <person name="Rejili M."/>
            <person name="Duran D."/>
            <person name="Mars M."/>
            <person name="Palacios J.M."/>
            <person name="Ruiz-Argueso T."/>
            <person name="Rey L."/>
            <person name="Imperial J."/>
        </authorList>
    </citation>
    <scope>NUCLEOTIDE SEQUENCE [LARGE SCALE GENOMIC DNA]</scope>
    <source>
        <strain evidence="1 2">Lmie10</strain>
    </source>
</reference>
<dbReference type="EMBL" id="VOSK01000215">
    <property type="protein sequence ID" value="MPR29282.1"/>
    <property type="molecule type" value="Genomic_DNA"/>
</dbReference>
<gene>
    <name evidence="1" type="ORF">FS320_30320</name>
</gene>
<dbReference type="OrthoDB" id="8021447at2"/>
<proteinExistence type="predicted"/>
<protein>
    <submittedName>
        <fullName evidence="1">Uncharacterized protein</fullName>
    </submittedName>
</protein>
<accession>A0A5N7MQI7</accession>